<sequence length="199" mass="22567">MICIVTALKEELLPFLKIYKKDFTKEAIGEGSLYRSGNLHLLRAGLGRQRSQQTLALYLESHQPDFVLNLGLAGALSPQAQIGKIYHVEQVRSEYDDDPVELSVHRAFSSLPAAALLSVEEAVTGKERRDALYNQYKTALVDMEAYGLARTARNYRVEFYSLKIVSDFADEEAVETVRKQYKILCDTLARFVIKSWGDW</sequence>
<protein>
    <recommendedName>
        <fullName evidence="1">Nucleoside phosphorylase domain-containing protein</fullName>
    </recommendedName>
</protein>
<evidence type="ECO:0000259" key="1">
    <source>
        <dbReference type="Pfam" id="PF01048"/>
    </source>
</evidence>
<feature type="domain" description="Nucleoside phosphorylase" evidence="1">
    <location>
        <begin position="118"/>
        <end position="192"/>
    </location>
</feature>
<dbReference type="Pfam" id="PF01048">
    <property type="entry name" value="PNP_UDP_1"/>
    <property type="match status" value="2"/>
</dbReference>
<comment type="caution">
    <text evidence="2">The sequence shown here is derived from an EMBL/GenBank/DDBJ whole genome shotgun (WGS) entry which is preliminary data.</text>
</comment>
<dbReference type="PANTHER" id="PTHR46832">
    <property type="entry name" value="5'-METHYLTHIOADENOSINE/S-ADENOSYLHOMOCYSTEINE NUCLEOSIDASE"/>
    <property type="match status" value="1"/>
</dbReference>
<accession>A0A7V4TX70</accession>
<evidence type="ECO:0000313" key="2">
    <source>
        <dbReference type="EMBL" id="HGY54130.1"/>
    </source>
</evidence>
<feature type="domain" description="Nucleoside phosphorylase" evidence="1">
    <location>
        <begin position="2"/>
        <end position="98"/>
    </location>
</feature>
<name>A0A7V4TX70_CALAY</name>
<dbReference type="Gene3D" id="3.40.50.1580">
    <property type="entry name" value="Nucleoside phosphorylase domain"/>
    <property type="match status" value="1"/>
</dbReference>
<reference evidence="2" key="1">
    <citation type="journal article" date="2020" name="mSystems">
        <title>Genome- and Community-Level Interaction Insights into Carbon Utilization and Element Cycling Functions of Hydrothermarchaeota in Hydrothermal Sediment.</title>
        <authorList>
            <person name="Zhou Z."/>
            <person name="Liu Y."/>
            <person name="Xu W."/>
            <person name="Pan J."/>
            <person name="Luo Z.H."/>
            <person name="Li M."/>
        </authorList>
    </citation>
    <scope>NUCLEOTIDE SEQUENCE [LARGE SCALE GENOMIC DNA]</scope>
    <source>
        <strain evidence="2">HyVt-577</strain>
    </source>
</reference>
<dbReference type="GO" id="GO:0005829">
    <property type="term" value="C:cytosol"/>
    <property type="evidence" value="ECO:0007669"/>
    <property type="project" value="TreeGrafter"/>
</dbReference>
<proteinExistence type="predicted"/>
<dbReference type="GO" id="GO:0008930">
    <property type="term" value="F:methylthioadenosine nucleosidase activity"/>
    <property type="evidence" value="ECO:0007669"/>
    <property type="project" value="TreeGrafter"/>
</dbReference>
<dbReference type="InterPro" id="IPR035994">
    <property type="entry name" value="Nucleoside_phosphorylase_sf"/>
</dbReference>
<dbReference type="SUPFAM" id="SSF53167">
    <property type="entry name" value="Purine and uridine phosphorylases"/>
    <property type="match status" value="1"/>
</dbReference>
<organism evidence="2">
    <name type="scientific">Caldithrix abyssi</name>
    <dbReference type="NCBI Taxonomy" id="187145"/>
    <lineage>
        <taxon>Bacteria</taxon>
        <taxon>Pseudomonadati</taxon>
        <taxon>Calditrichota</taxon>
        <taxon>Calditrichia</taxon>
        <taxon>Calditrichales</taxon>
        <taxon>Calditrichaceae</taxon>
        <taxon>Caldithrix</taxon>
    </lineage>
</organism>
<dbReference type="AlphaFoldDB" id="A0A7V4TX70"/>
<dbReference type="GO" id="GO:0009116">
    <property type="term" value="P:nucleoside metabolic process"/>
    <property type="evidence" value="ECO:0007669"/>
    <property type="project" value="InterPro"/>
</dbReference>
<dbReference type="GO" id="GO:0019284">
    <property type="term" value="P:L-methionine salvage from S-adenosylmethionine"/>
    <property type="evidence" value="ECO:0007669"/>
    <property type="project" value="TreeGrafter"/>
</dbReference>
<dbReference type="EMBL" id="DRQG01000004">
    <property type="protein sequence ID" value="HGY54130.1"/>
    <property type="molecule type" value="Genomic_DNA"/>
</dbReference>
<dbReference type="PANTHER" id="PTHR46832:SF1">
    <property type="entry name" value="5'-METHYLTHIOADENOSINE_S-ADENOSYLHOMOCYSTEINE NUCLEOSIDASE"/>
    <property type="match status" value="1"/>
</dbReference>
<dbReference type="GO" id="GO:0008782">
    <property type="term" value="F:adenosylhomocysteine nucleosidase activity"/>
    <property type="evidence" value="ECO:0007669"/>
    <property type="project" value="TreeGrafter"/>
</dbReference>
<dbReference type="Proteomes" id="UP000885779">
    <property type="component" value="Unassembled WGS sequence"/>
</dbReference>
<gene>
    <name evidence="2" type="ORF">ENK44_00370</name>
</gene>
<dbReference type="InterPro" id="IPR000845">
    <property type="entry name" value="Nucleoside_phosphorylase_d"/>
</dbReference>